<accession>A0ABW8T436</accession>
<evidence type="ECO:0000313" key="1">
    <source>
        <dbReference type="EMBL" id="MFL0246487.1"/>
    </source>
</evidence>
<dbReference type="EMBL" id="JBJHZZ010000002">
    <property type="protein sequence ID" value="MFL0246487.1"/>
    <property type="molecule type" value="Genomic_DNA"/>
</dbReference>
<name>A0ABW8T436_9CLOT</name>
<keyword evidence="2" id="KW-1185">Reference proteome</keyword>
<comment type="caution">
    <text evidence="1">The sequence shown here is derived from an EMBL/GenBank/DDBJ whole genome shotgun (WGS) entry which is preliminary data.</text>
</comment>
<evidence type="ECO:0000313" key="2">
    <source>
        <dbReference type="Proteomes" id="UP001623591"/>
    </source>
</evidence>
<evidence type="ECO:0008006" key="3">
    <source>
        <dbReference type="Google" id="ProtNLM"/>
    </source>
</evidence>
<sequence length="159" mass="18857">MVNILDSLYYQLKKDEIEKASTILKMIDIETIFQNLSKLCWNYNIQWETIIKTNYLLKLKLSGDNQVVMFKYHKTDMVTLGQIDLFLNELDKTKSNKGFYITTGKFERINRKNLKVNLKKKDLILEDNFIFIKNNPGLIGRAKDDSMIKKINFYKYLPN</sequence>
<proteinExistence type="predicted"/>
<organism evidence="1 2">
    <name type="scientific">Candidatus Clostridium stratigraminis</name>
    <dbReference type="NCBI Taxonomy" id="3381661"/>
    <lineage>
        <taxon>Bacteria</taxon>
        <taxon>Bacillati</taxon>
        <taxon>Bacillota</taxon>
        <taxon>Clostridia</taxon>
        <taxon>Eubacteriales</taxon>
        <taxon>Clostridiaceae</taxon>
        <taxon>Clostridium</taxon>
    </lineage>
</organism>
<reference evidence="1 2" key="1">
    <citation type="submission" date="2024-11" db="EMBL/GenBank/DDBJ databases">
        <authorList>
            <person name="Heng Y.C."/>
            <person name="Lim A.C.H."/>
            <person name="Lee J.K.Y."/>
            <person name="Kittelmann S."/>
        </authorList>
    </citation>
    <scope>NUCLEOTIDE SEQUENCE [LARGE SCALE GENOMIC DNA]</scope>
    <source>
        <strain evidence="1 2">WILCCON 0185</strain>
    </source>
</reference>
<gene>
    <name evidence="1" type="ORF">ACJDUG_05750</name>
</gene>
<protein>
    <recommendedName>
        <fullName evidence="3">Restriction endonuclease type IV Mrr domain-containing protein</fullName>
    </recommendedName>
</protein>
<dbReference type="RefSeq" id="WP_406768953.1">
    <property type="nucleotide sequence ID" value="NZ_JBJHZZ010000002.1"/>
</dbReference>
<dbReference type="Proteomes" id="UP001623591">
    <property type="component" value="Unassembled WGS sequence"/>
</dbReference>